<gene>
    <name evidence="1" type="ORF">VIBNISOn1_190031</name>
</gene>
<protein>
    <submittedName>
        <fullName evidence="1">Uncharacterized protein</fullName>
    </submittedName>
</protein>
<evidence type="ECO:0000313" key="2">
    <source>
        <dbReference type="Proteomes" id="UP000018211"/>
    </source>
</evidence>
<organism evidence="1 2">
    <name type="scientific">Vibrio nigripulchritudo SOn1</name>
    <dbReference type="NCBI Taxonomy" id="1238450"/>
    <lineage>
        <taxon>Bacteria</taxon>
        <taxon>Pseudomonadati</taxon>
        <taxon>Pseudomonadota</taxon>
        <taxon>Gammaproteobacteria</taxon>
        <taxon>Vibrionales</taxon>
        <taxon>Vibrionaceae</taxon>
        <taxon>Vibrio</taxon>
    </lineage>
</organism>
<accession>A0AAV2VQ30</accession>
<reference evidence="1 2" key="1">
    <citation type="journal article" date="2013" name="ISME J.">
        <title>Comparative genomics of pathogenic lineages of Vibrio nigripulchritudo identifies virulence-associated traits.</title>
        <authorList>
            <person name="Goudenege D."/>
            <person name="Labreuche Y."/>
            <person name="Krin E."/>
            <person name="Ansquer D."/>
            <person name="Mangenot S."/>
            <person name="Calteau A."/>
            <person name="Medigue C."/>
            <person name="Mazel D."/>
            <person name="Polz M.F."/>
            <person name="Le Roux F."/>
        </authorList>
    </citation>
    <scope>NUCLEOTIDE SEQUENCE [LARGE SCALE GENOMIC DNA]</scope>
    <source>
        <strain evidence="1 2">SOn1</strain>
    </source>
</reference>
<dbReference type="EMBL" id="CAOF01000101">
    <property type="protein sequence ID" value="CCO46812.1"/>
    <property type="molecule type" value="Genomic_DNA"/>
</dbReference>
<sequence>MAPTNQNMSRKAKEQSLKLIVDCHVIYNTILSIWNKEWTYEITQMSNANSGISITVIQHLGRCLRIV</sequence>
<comment type="caution">
    <text evidence="1">The sequence shown here is derived from an EMBL/GenBank/DDBJ whole genome shotgun (WGS) entry which is preliminary data.</text>
</comment>
<evidence type="ECO:0000313" key="1">
    <source>
        <dbReference type="EMBL" id="CCO46812.1"/>
    </source>
</evidence>
<proteinExistence type="predicted"/>
<dbReference type="Proteomes" id="UP000018211">
    <property type="component" value="Unassembled WGS sequence"/>
</dbReference>
<dbReference type="AlphaFoldDB" id="A0AAV2VQ30"/>
<name>A0AAV2VQ30_9VIBR</name>